<dbReference type="Proteomes" id="UP001057402">
    <property type="component" value="Chromosome 7"/>
</dbReference>
<reference evidence="2" key="1">
    <citation type="journal article" date="2023" name="Front. Plant Sci.">
        <title>Chromosomal-level genome assembly of Melastoma candidum provides insights into trichome evolution.</title>
        <authorList>
            <person name="Zhong Y."/>
            <person name="Wu W."/>
            <person name="Sun C."/>
            <person name="Zou P."/>
            <person name="Liu Y."/>
            <person name="Dai S."/>
            <person name="Zhou R."/>
        </authorList>
    </citation>
    <scope>NUCLEOTIDE SEQUENCE [LARGE SCALE GENOMIC DNA]</scope>
</reference>
<accession>A0ACB9P5B6</accession>
<protein>
    <submittedName>
        <fullName evidence="1">Uncharacterized protein</fullName>
    </submittedName>
</protein>
<evidence type="ECO:0000313" key="2">
    <source>
        <dbReference type="Proteomes" id="UP001057402"/>
    </source>
</evidence>
<proteinExistence type="predicted"/>
<sequence length="119" mass="12707">MQPVAGPADEVRKAVEENPVIVIGRRGCCMCHVAYRLLLGIGVNPAVHEVGEAEEGDVVGRLREMTVSGDEVDRGAPSEIQFPAVFVGGRLFGGLDKVMTCHISGELEPVLRKAGALWL</sequence>
<gene>
    <name evidence="1" type="ORF">MLD38_027552</name>
</gene>
<evidence type="ECO:0000313" key="1">
    <source>
        <dbReference type="EMBL" id="KAI4342999.1"/>
    </source>
</evidence>
<keyword evidence="2" id="KW-1185">Reference proteome</keyword>
<comment type="caution">
    <text evidence="1">The sequence shown here is derived from an EMBL/GenBank/DDBJ whole genome shotgun (WGS) entry which is preliminary data.</text>
</comment>
<dbReference type="EMBL" id="CM042886">
    <property type="protein sequence ID" value="KAI4342999.1"/>
    <property type="molecule type" value="Genomic_DNA"/>
</dbReference>
<name>A0ACB9P5B6_9MYRT</name>
<organism evidence="1 2">
    <name type="scientific">Melastoma candidum</name>
    <dbReference type="NCBI Taxonomy" id="119954"/>
    <lineage>
        <taxon>Eukaryota</taxon>
        <taxon>Viridiplantae</taxon>
        <taxon>Streptophyta</taxon>
        <taxon>Embryophyta</taxon>
        <taxon>Tracheophyta</taxon>
        <taxon>Spermatophyta</taxon>
        <taxon>Magnoliopsida</taxon>
        <taxon>eudicotyledons</taxon>
        <taxon>Gunneridae</taxon>
        <taxon>Pentapetalae</taxon>
        <taxon>rosids</taxon>
        <taxon>malvids</taxon>
        <taxon>Myrtales</taxon>
        <taxon>Melastomataceae</taxon>
        <taxon>Melastomatoideae</taxon>
        <taxon>Melastomateae</taxon>
        <taxon>Melastoma</taxon>
    </lineage>
</organism>